<protein>
    <recommendedName>
        <fullName evidence="6">DUF1118 domain-containing protein</fullName>
    </recommendedName>
</protein>
<dbReference type="EMBL" id="AP019868">
    <property type="protein sequence ID" value="BBN04951.1"/>
    <property type="molecule type" value="Genomic_DNA"/>
</dbReference>
<evidence type="ECO:0000256" key="1">
    <source>
        <dbReference type="SAM" id="Phobius"/>
    </source>
</evidence>
<keyword evidence="1" id="KW-1133">Transmembrane helix</keyword>
<sequence>MAGTAAAAGSSWTTSVLGKIPVLWSLKQVRERCRVRVLRIDRLSVLPIGKQRVAFAGRHEMAASSVASQCQAVAGLAPLGFSNSSLLRGKALSAPLAFAPLHGARSRKNGLQVVAMAGKKKVNAYDDGWSKQWFGAGIFAENIEDEPVNIVKNLEKKKLLSQVEKAGLLSKAESAGLSLSSIEKMGLLSKAEDLGLLTLAENFATASPATLASLALPLFVAAIGAIVFIPDDSTVLVVVQNVLAALFLAGAGGLFIGSIVLSGLQEE</sequence>
<evidence type="ECO:0000313" key="4">
    <source>
        <dbReference type="Proteomes" id="UP000077202"/>
    </source>
</evidence>
<gene>
    <name evidence="3" type="ORF">AXG93_2528s1640</name>
    <name evidence="2" type="ORF">Mp_3g09060</name>
</gene>
<dbReference type="Pfam" id="PF06549">
    <property type="entry name" value="DUF1118"/>
    <property type="match status" value="1"/>
</dbReference>
<keyword evidence="1" id="KW-0472">Membrane</keyword>
<reference evidence="3 4" key="1">
    <citation type="submission" date="2016-03" db="EMBL/GenBank/DDBJ databases">
        <title>Mechanisms controlling the formation of the plant cell surface in tip-growing cells are functionally conserved among land plants.</title>
        <authorList>
            <person name="Honkanen S."/>
            <person name="Jones V.A."/>
            <person name="Morieri G."/>
            <person name="Champion C."/>
            <person name="Hetherington A.J."/>
            <person name="Kelly S."/>
            <person name="Saint-Marcoux D."/>
            <person name="Proust H."/>
            <person name="Prescott H."/>
            <person name="Dolan L."/>
        </authorList>
    </citation>
    <scope>NUCLEOTIDE SEQUENCE [LARGE SCALE GENOMIC DNA]</scope>
    <source>
        <strain evidence="4">cv. Tak-1 and cv. Tak-2</strain>
        <tissue evidence="3">Whole gametophyte</tissue>
    </source>
</reference>
<dbReference type="InterPro" id="IPR009500">
    <property type="entry name" value="DUF1118"/>
</dbReference>
<accession>A0A176WNR3</accession>
<reference evidence="5" key="3">
    <citation type="journal article" date="2020" name="Curr. Biol.">
        <title>Chromatin organization in early land plants reveals an ancestral association between H3K27me3, transposons, and constitutive heterochromatin.</title>
        <authorList>
            <person name="Montgomery S.A."/>
            <person name="Tanizawa Y."/>
            <person name="Galik B."/>
            <person name="Wang N."/>
            <person name="Ito T."/>
            <person name="Mochizuki T."/>
            <person name="Akimcheva S."/>
            <person name="Bowman J.L."/>
            <person name="Cognat V."/>
            <person name="Marechal-Drouard L."/>
            <person name="Ekker H."/>
            <person name="Hong S.F."/>
            <person name="Kohchi T."/>
            <person name="Lin S.S."/>
            <person name="Liu L.D."/>
            <person name="Nakamura Y."/>
            <person name="Valeeva L.R."/>
            <person name="Shakirov E.V."/>
            <person name="Shippen D.E."/>
            <person name="Wei W.L."/>
            <person name="Yagura M."/>
            <person name="Yamaoka S."/>
            <person name="Yamato K.T."/>
            <person name="Liu C."/>
            <person name="Berger F."/>
        </authorList>
    </citation>
    <scope>NUCLEOTIDE SEQUENCE [LARGE SCALE GENOMIC DNA]</scope>
    <source>
        <strain evidence="5">Tak-1</strain>
    </source>
</reference>
<evidence type="ECO:0000313" key="2">
    <source>
        <dbReference type="EMBL" id="BBN04951.1"/>
    </source>
</evidence>
<dbReference type="AlphaFoldDB" id="A0A176WNR3"/>
<evidence type="ECO:0000313" key="5">
    <source>
        <dbReference type="Proteomes" id="UP001162541"/>
    </source>
</evidence>
<keyword evidence="1" id="KW-0812">Transmembrane</keyword>
<evidence type="ECO:0008006" key="6">
    <source>
        <dbReference type="Google" id="ProtNLM"/>
    </source>
</evidence>
<feature type="transmembrane region" description="Helical" evidence="1">
    <location>
        <begin position="211"/>
        <end position="230"/>
    </location>
</feature>
<dbReference type="EMBL" id="LVLJ01000312">
    <property type="protein sequence ID" value="OAE34798.1"/>
    <property type="molecule type" value="Genomic_DNA"/>
</dbReference>
<organism evidence="3 4">
    <name type="scientific">Marchantia polymorpha subsp. ruderalis</name>
    <dbReference type="NCBI Taxonomy" id="1480154"/>
    <lineage>
        <taxon>Eukaryota</taxon>
        <taxon>Viridiplantae</taxon>
        <taxon>Streptophyta</taxon>
        <taxon>Embryophyta</taxon>
        <taxon>Marchantiophyta</taxon>
        <taxon>Marchantiopsida</taxon>
        <taxon>Marchantiidae</taxon>
        <taxon>Marchantiales</taxon>
        <taxon>Marchantiaceae</taxon>
        <taxon>Marchantia</taxon>
    </lineage>
</organism>
<dbReference type="Proteomes" id="UP000077202">
    <property type="component" value="Unassembled WGS sequence"/>
</dbReference>
<evidence type="ECO:0000313" key="3">
    <source>
        <dbReference type="EMBL" id="OAE34798.1"/>
    </source>
</evidence>
<feature type="transmembrane region" description="Helical" evidence="1">
    <location>
        <begin position="242"/>
        <end position="264"/>
    </location>
</feature>
<reference evidence="2" key="2">
    <citation type="journal article" date="2019" name="Curr. Biol.">
        <title>Chromatin organization in early land plants reveals an ancestral association between H3K27me3, transposons, and constitutive heterochromatin.</title>
        <authorList>
            <person name="Montgomery S.A."/>
            <person name="Tanizawa Y."/>
            <person name="Galik B."/>
            <person name="Wang N."/>
            <person name="Ito T."/>
            <person name="Mochizuki T."/>
            <person name="Akimcheva S."/>
            <person name="Bowman J."/>
            <person name="Cognat V."/>
            <person name="Drouard L."/>
            <person name="Ekker H."/>
            <person name="Houng S."/>
            <person name="Kohchi T."/>
            <person name="Lin S."/>
            <person name="Liu L.D."/>
            <person name="Nakamura Y."/>
            <person name="Valeeva L.R."/>
            <person name="Shakirov E.V."/>
            <person name="Shippen D.E."/>
            <person name="Wei W."/>
            <person name="Yagura M."/>
            <person name="Yamaoka S."/>
            <person name="Yamato K.T."/>
            <person name="Liu C."/>
            <person name="Berger F."/>
        </authorList>
    </citation>
    <scope>NUCLEOTIDE SEQUENCE [LARGE SCALE GENOMIC DNA]</scope>
    <source>
        <strain evidence="2">Tak-1</strain>
    </source>
</reference>
<proteinExistence type="predicted"/>
<name>A0A176WNR3_MARPO</name>
<keyword evidence="4" id="KW-1185">Reference proteome</keyword>
<dbReference type="Proteomes" id="UP001162541">
    <property type="component" value="Chromosome 3"/>
</dbReference>